<evidence type="ECO:0000256" key="2">
    <source>
        <dbReference type="ARBA" id="ARBA00022801"/>
    </source>
</evidence>
<keyword evidence="3" id="KW-0732">Signal</keyword>
<dbReference type="GO" id="GO:0046872">
    <property type="term" value="F:metal ion binding"/>
    <property type="evidence" value="ECO:0007669"/>
    <property type="project" value="UniProtKB-KW"/>
</dbReference>
<keyword evidence="2" id="KW-0378">Hydrolase</keyword>
<gene>
    <name evidence="4" type="ORF">TBC1_111069</name>
</gene>
<evidence type="ECO:0000256" key="1">
    <source>
        <dbReference type="ARBA" id="ARBA00022723"/>
    </source>
</evidence>
<dbReference type="GO" id="GO:0016787">
    <property type="term" value="F:hydrolase activity"/>
    <property type="evidence" value="ECO:0007669"/>
    <property type="project" value="UniProtKB-KW"/>
</dbReference>
<dbReference type="STRING" id="1678841.TBC1_111069"/>
<reference evidence="4" key="1">
    <citation type="journal article" date="2015" name="Genome Announc.">
        <title>Draft Genome Sequence of Bacteroidales Strain TBC1, a Novel Isolate from a Methanogenic Wastewater Treatment System.</title>
        <authorList>
            <person name="Tourlousse D.M."/>
            <person name="Matsuura N."/>
            <person name="Sun L."/>
            <person name="Toyonaga M."/>
            <person name="Kuroda K."/>
            <person name="Ohashi A."/>
            <person name="Cruz R."/>
            <person name="Yamaguchi T."/>
            <person name="Sekiguchi Y."/>
        </authorList>
    </citation>
    <scope>NUCLEOTIDE SEQUENCE [LARGE SCALE GENOMIC DNA]</scope>
    <source>
        <strain evidence="4">TBC1</strain>
    </source>
</reference>
<proteinExistence type="predicted"/>
<feature type="signal peptide" evidence="3">
    <location>
        <begin position="1"/>
        <end position="29"/>
    </location>
</feature>
<organism evidence="4">
    <name type="scientific">Lentimicrobium saccharophilum</name>
    <dbReference type="NCBI Taxonomy" id="1678841"/>
    <lineage>
        <taxon>Bacteria</taxon>
        <taxon>Pseudomonadati</taxon>
        <taxon>Bacteroidota</taxon>
        <taxon>Bacteroidia</taxon>
        <taxon>Bacteroidales</taxon>
        <taxon>Lentimicrobiaceae</taxon>
        <taxon>Lentimicrobium</taxon>
    </lineage>
</organism>
<sequence length="697" mass="79225">MNGINHFNKTLFMKKLVLLTTIAMSLVLAACNQGPKEETPQQDFRFLLEQFADLKIMRYQVPGFDELTPKQKELVYYLSQAAIAGRDILFDQNYKYNLAIRRTLENIVEHYPGDRESDDFRNFMVYTKRVWFSNGIHHHYSKDKFFPEVSPEYFTSLIRETSQGRFPLREGQDMENFIAEIVPVIFDPSIAPKAVSQEAGKDLLLNSACNFYEGVTEKEAEAYYAGLKNNAVKNGADTLVSFGLNSKLVKKNGVITEEVYKMGGLYSEAIQQIVYWLEKAAEVAENEHQRAVIESLVKYYETGDLGIWDEYNVLWVKNLDSHIDFVNGFIENYGDPMGLKATWESVVNFKDVKATQRAETISANAQWFEDHSPVEPRFKKAEVKGVSAKVITAAQLGGDCYPSTPIGINLPNADWIRKEHGSKSVTIENITYAYDQAAIGNGMIEEFAASAEEIELSKNYGSLASNLHTDLHECLGHGSGQLLPGTRGDELKNYGSPLEEARADLFALYYIADPKLMELGLYDNEGVYKAEYNSYIRNGMLTQLTRIEPGKTIEQAHMRCRQLIAAWSYDLGKDKNVIEKFERDGKTYVKVNDYQALRETFGRMLAEIQRIKSEGDYAAGRELIEKYAVQVDQQLHSEILGRFAKLNLAPYGGFINPVFVPVTKDGKIIDVKVEYPEDYTEQMMDYSKNHSFLPTYN</sequence>
<evidence type="ECO:0000313" key="5">
    <source>
        <dbReference type="Proteomes" id="UP000053091"/>
    </source>
</evidence>
<evidence type="ECO:0000313" key="4">
    <source>
        <dbReference type="EMBL" id="GAP42928.1"/>
    </source>
</evidence>
<dbReference type="PANTHER" id="PTHR23422:SF11">
    <property type="entry name" value="DIPEPTIDYL PEPTIDASE 3"/>
    <property type="match status" value="1"/>
</dbReference>
<keyword evidence="5" id="KW-1185">Reference proteome</keyword>
<accession>A0A0S7C1A3</accession>
<dbReference type="PANTHER" id="PTHR23422">
    <property type="entry name" value="DIPEPTIDYL PEPTIDASE III-RELATED"/>
    <property type="match status" value="1"/>
</dbReference>
<feature type="chain" id="PRO_5006633414" evidence="3">
    <location>
        <begin position="30"/>
        <end position="697"/>
    </location>
</feature>
<evidence type="ECO:0000256" key="3">
    <source>
        <dbReference type="SAM" id="SignalP"/>
    </source>
</evidence>
<dbReference type="PATRIC" id="fig|1678841.3.peg.1211"/>
<protein>
    <submittedName>
        <fullName evidence="4">Peptidase family M49</fullName>
    </submittedName>
</protein>
<dbReference type="EMBL" id="DF968182">
    <property type="protein sequence ID" value="GAP42928.1"/>
    <property type="molecule type" value="Genomic_DNA"/>
</dbReference>
<dbReference type="AlphaFoldDB" id="A0A0S7C1A3"/>
<dbReference type="InterPro" id="IPR039461">
    <property type="entry name" value="Peptidase_M49"/>
</dbReference>
<dbReference type="Pfam" id="PF03571">
    <property type="entry name" value="Peptidase_M49"/>
    <property type="match status" value="1"/>
</dbReference>
<dbReference type="Gene3D" id="3.30.540.30">
    <property type="match status" value="2"/>
</dbReference>
<dbReference type="Proteomes" id="UP000053091">
    <property type="component" value="Unassembled WGS sequence"/>
</dbReference>
<name>A0A0S7C1A3_9BACT</name>
<keyword evidence="1" id="KW-0479">Metal-binding</keyword>